<dbReference type="EMBL" id="WSRQ01000085">
    <property type="protein sequence ID" value="MVX67014.1"/>
    <property type="molecule type" value="Genomic_DNA"/>
</dbReference>
<sequence length="582" mass="64976">MKKYQINNMKLSVKMAGTLIIPVISLMLVSIISNIEIDKIQSSLIKNIYEETHQSEYWLINADRDLYQALVSQKDMEDAADPESLKAAKEAYLENCQQTIERVHKARDIIYNDKAKFENLKSKNSGLTVVELFEVFDKDIAKWSNLFDSEKNTLSNKNEYMKSFDMARDRLNDIEEIMDDYSVKMINESNDNVAFIKTILVSISAVTVCLSALLGIYLIINIRRRTTDTVNLINKTAKFDLKYDADYEKYLGEKDEFGEIINNVITVRREFRNIIGKVIDETAALKKAINITEENMNHLGKEIEDISATTEEVSAGMEETAAAIEEMNASSAEIERALNETSDKVLVGSKTVDEINKRANELKNGFSCSYDNAIKILSDIKVKLEQSLLESKAVEQINELADSILEITSQTNLLALNAAIEAARAGEAGKGFAVVADEIRKLAENSNTTVTQIQKITKVVTNSVEKLSDNSNELLIFVETDVTKDYKMMLEATDRYRGDADIVNDIVTDFSATSEELLAAIKEMVLTMDNITQASSEGATGTTSIAEKSAEVVNRANEVIESINSTEEGANSLIEMVSKFNI</sequence>
<evidence type="ECO:0000256" key="3">
    <source>
        <dbReference type="PROSITE-ProRule" id="PRU00284"/>
    </source>
</evidence>
<protein>
    <submittedName>
        <fullName evidence="7">Methyl-accepting chemotaxis protein</fullName>
    </submittedName>
</protein>
<evidence type="ECO:0000313" key="8">
    <source>
        <dbReference type="Proteomes" id="UP000656077"/>
    </source>
</evidence>
<dbReference type="SUPFAM" id="SSF58104">
    <property type="entry name" value="Methyl-accepting chemotaxis protein (MCP) signaling domain"/>
    <property type="match status" value="1"/>
</dbReference>
<proteinExistence type="inferred from homology"/>
<keyword evidence="5" id="KW-0812">Transmembrane</keyword>
<organism evidence="7 8">
    <name type="scientific">Clostridium chromiireducens</name>
    <dbReference type="NCBI Taxonomy" id="225345"/>
    <lineage>
        <taxon>Bacteria</taxon>
        <taxon>Bacillati</taxon>
        <taxon>Bacillota</taxon>
        <taxon>Clostridia</taxon>
        <taxon>Eubacteriales</taxon>
        <taxon>Clostridiaceae</taxon>
        <taxon>Clostridium</taxon>
    </lineage>
</organism>
<evidence type="ECO:0000256" key="5">
    <source>
        <dbReference type="SAM" id="Phobius"/>
    </source>
</evidence>
<dbReference type="Pfam" id="PF00015">
    <property type="entry name" value="MCPsignal"/>
    <property type="match status" value="1"/>
</dbReference>
<dbReference type="GO" id="GO:0004888">
    <property type="term" value="F:transmembrane signaling receptor activity"/>
    <property type="evidence" value="ECO:0007669"/>
    <property type="project" value="InterPro"/>
</dbReference>
<dbReference type="PROSITE" id="PS50111">
    <property type="entry name" value="CHEMOTAXIS_TRANSDUC_2"/>
    <property type="match status" value="1"/>
</dbReference>
<keyword evidence="1 3" id="KW-0807">Transducer</keyword>
<dbReference type="RefSeq" id="WP_160361476.1">
    <property type="nucleotide sequence ID" value="NZ_WSRQ01000085.1"/>
</dbReference>
<evidence type="ECO:0000259" key="6">
    <source>
        <dbReference type="PROSITE" id="PS50111"/>
    </source>
</evidence>
<keyword evidence="5" id="KW-1133">Transmembrane helix</keyword>
<dbReference type="InterPro" id="IPR004089">
    <property type="entry name" value="MCPsignal_dom"/>
</dbReference>
<dbReference type="PANTHER" id="PTHR32089">
    <property type="entry name" value="METHYL-ACCEPTING CHEMOTAXIS PROTEIN MCPB"/>
    <property type="match status" value="1"/>
</dbReference>
<dbReference type="Gene3D" id="1.10.287.950">
    <property type="entry name" value="Methyl-accepting chemotaxis protein"/>
    <property type="match status" value="1"/>
</dbReference>
<dbReference type="PRINTS" id="PR00260">
    <property type="entry name" value="CHEMTRNSDUCR"/>
</dbReference>
<dbReference type="GO" id="GO:0006935">
    <property type="term" value="P:chemotaxis"/>
    <property type="evidence" value="ECO:0007669"/>
    <property type="project" value="InterPro"/>
</dbReference>
<dbReference type="AlphaFoldDB" id="A0A964W529"/>
<comment type="similarity">
    <text evidence="2">Belongs to the methyl-accepting chemotaxis (MCP) protein family.</text>
</comment>
<name>A0A964W529_9CLOT</name>
<evidence type="ECO:0000256" key="2">
    <source>
        <dbReference type="ARBA" id="ARBA00029447"/>
    </source>
</evidence>
<accession>A0A964W529</accession>
<feature type="coiled-coil region" evidence="4">
    <location>
        <begin position="317"/>
        <end position="344"/>
    </location>
</feature>
<dbReference type="Proteomes" id="UP000656077">
    <property type="component" value="Unassembled WGS sequence"/>
</dbReference>
<dbReference type="PANTHER" id="PTHR32089:SF112">
    <property type="entry name" value="LYSOZYME-LIKE PROTEIN-RELATED"/>
    <property type="match status" value="1"/>
</dbReference>
<feature type="transmembrane region" description="Helical" evidence="5">
    <location>
        <begin position="199"/>
        <end position="220"/>
    </location>
</feature>
<keyword evidence="5" id="KW-0472">Membrane</keyword>
<evidence type="ECO:0000313" key="7">
    <source>
        <dbReference type="EMBL" id="MVX67014.1"/>
    </source>
</evidence>
<dbReference type="GO" id="GO:0016020">
    <property type="term" value="C:membrane"/>
    <property type="evidence" value="ECO:0007669"/>
    <property type="project" value="InterPro"/>
</dbReference>
<feature type="transmembrane region" description="Helical" evidence="5">
    <location>
        <begin position="12"/>
        <end position="32"/>
    </location>
</feature>
<gene>
    <name evidence="7" type="ORF">GKZ28_25505</name>
</gene>
<comment type="caution">
    <text evidence="7">The sequence shown here is derived from an EMBL/GenBank/DDBJ whole genome shotgun (WGS) entry which is preliminary data.</text>
</comment>
<feature type="domain" description="Methyl-accepting transducer" evidence="6">
    <location>
        <begin position="288"/>
        <end position="532"/>
    </location>
</feature>
<dbReference type="InterPro" id="IPR004090">
    <property type="entry name" value="Chemotax_Me-accpt_rcpt"/>
</dbReference>
<evidence type="ECO:0000256" key="4">
    <source>
        <dbReference type="SAM" id="Coils"/>
    </source>
</evidence>
<keyword evidence="4" id="KW-0175">Coiled coil</keyword>
<reference evidence="7" key="1">
    <citation type="submission" date="2019-12" db="EMBL/GenBank/DDBJ databases">
        <title>Microbes associate with the intestines of laboratory mice.</title>
        <authorList>
            <person name="Navarre W."/>
            <person name="Wong E."/>
        </authorList>
    </citation>
    <scope>NUCLEOTIDE SEQUENCE</scope>
    <source>
        <strain evidence="7">NM79_F5</strain>
    </source>
</reference>
<dbReference type="GO" id="GO:0007165">
    <property type="term" value="P:signal transduction"/>
    <property type="evidence" value="ECO:0007669"/>
    <property type="project" value="UniProtKB-KW"/>
</dbReference>
<dbReference type="SMART" id="SM00283">
    <property type="entry name" value="MA"/>
    <property type="match status" value="1"/>
</dbReference>
<evidence type="ECO:0000256" key="1">
    <source>
        <dbReference type="ARBA" id="ARBA00023224"/>
    </source>
</evidence>